<proteinExistence type="predicted"/>
<gene>
    <name evidence="1" type="ORF">NUW58_g9658</name>
</gene>
<evidence type="ECO:0000313" key="1">
    <source>
        <dbReference type="EMBL" id="KAJ2970557.1"/>
    </source>
</evidence>
<organism evidence="1 2">
    <name type="scientific">Xylaria curta</name>
    <dbReference type="NCBI Taxonomy" id="42375"/>
    <lineage>
        <taxon>Eukaryota</taxon>
        <taxon>Fungi</taxon>
        <taxon>Dikarya</taxon>
        <taxon>Ascomycota</taxon>
        <taxon>Pezizomycotina</taxon>
        <taxon>Sordariomycetes</taxon>
        <taxon>Xylariomycetidae</taxon>
        <taxon>Xylariales</taxon>
        <taxon>Xylariaceae</taxon>
        <taxon>Xylaria</taxon>
    </lineage>
</organism>
<name>A0ACC1MU85_9PEZI</name>
<reference evidence="1" key="1">
    <citation type="submission" date="2022-10" db="EMBL/GenBank/DDBJ databases">
        <title>Genome Sequence of Xylaria curta.</title>
        <authorList>
            <person name="Buettner E."/>
        </authorList>
    </citation>
    <scope>NUCLEOTIDE SEQUENCE</scope>
    <source>
        <strain evidence="1">Babe10</strain>
    </source>
</reference>
<keyword evidence="2" id="KW-1185">Reference proteome</keyword>
<dbReference type="Proteomes" id="UP001143856">
    <property type="component" value="Unassembled WGS sequence"/>
</dbReference>
<evidence type="ECO:0000313" key="2">
    <source>
        <dbReference type="Proteomes" id="UP001143856"/>
    </source>
</evidence>
<comment type="caution">
    <text evidence="1">The sequence shown here is derived from an EMBL/GenBank/DDBJ whole genome shotgun (WGS) entry which is preliminary data.</text>
</comment>
<protein>
    <submittedName>
        <fullName evidence="1">Uncharacterized protein</fullName>
    </submittedName>
</protein>
<sequence length="859" mass="93714">MSNPVDEGFERSPGIPMKSLGPKKHHSMERAQGQAQPLVVAMHEQKTDQSELPQQDTSIHIRSPTKRSHDEIRRQSPSDFENGSPRSPEKPSQPLANILVRGKLAVPKENLPPESPGFPNMLAAINFPSPPKGSRPSSAASTAPSVASGQVPAGSRPMVQPRTSSRRACAPTSVSAASLDEIILQKRPSSRRVNLDRPSRVAAAATPPSTTIEASSISGLPTTSVEEVDTAGGVVPDEAGRGQTGRAGLTGPFREESRVTIRGDNQRESLASQLTVTTNSSRQSTPTFSSPRSSSASEVSTQSNVTITDPKSFGGTAPSLGRTNPPVSEKSPKMDAVLFKTSVIDKDGVDWTEMDCPDLDRKHGEPKRPNLRLSTVPDQNVEDNPPPKSIIERRIARKAKVREYKMRDLDASRVDVADSPVLGYFAPTLGPNATSQGSTAPINNVRRPSTLSMATTTSELSNEPASHNAVEAPVDLRDVRSARVERSQTETVGDVPGVPPVPLRLSAIVSTEIEPIYPTTPRWHTSGITMSPIMVVADVESAPGSPMLRISALARPDSPSPRTMPRLNPLRISSHSRHKSQTVTISRNPATVSLPCPTPPMTPEPAHRKRLSLPPVQLNLQLTPRDRTPPVRCQEWEVLYVEEGEPESRLRSTTLKERVMREKLQKEKEITDIVAKTVGLPQKQAVYDDEPDSLPLEHNNAENLEKRVERLERTNDAWLCAMKPLLETMARTLDDMRVDDRCRSLKMSDFVIDMEAEAKRVTHSRRGEKEWASMTLQGTSGVESIGTQLKNAPETLIPTPLSPIPQELDTSPVTETRAAPTTSRTGRGPPGNEEKQPILPQEEEICELPNVLWPLQPTP</sequence>
<accession>A0ACC1MU85</accession>
<dbReference type="EMBL" id="JAPDGR010003624">
    <property type="protein sequence ID" value="KAJ2970557.1"/>
    <property type="molecule type" value="Genomic_DNA"/>
</dbReference>